<dbReference type="PANTHER" id="PTHR10332:SF80">
    <property type="entry name" value="EQUILIBRATIVE NUCLEOSIDE TRANSPORTER 2, ISOFORM A"/>
    <property type="match status" value="1"/>
</dbReference>
<feature type="transmembrane region" description="Helical" evidence="8">
    <location>
        <begin position="309"/>
        <end position="333"/>
    </location>
</feature>
<dbReference type="SUPFAM" id="SSF103473">
    <property type="entry name" value="MFS general substrate transporter"/>
    <property type="match status" value="1"/>
</dbReference>
<evidence type="ECO:0000256" key="6">
    <source>
        <dbReference type="ARBA" id="ARBA00023136"/>
    </source>
</evidence>
<sequence>MTTVTGNDYYPKEPKSTKNQYNINGNGKLGDDDKDAFLPPVKLEPGLDSLNRNPEEFDELDPSEDNAPPDRYRIVFFIMLVHGIGILMPWNMLINAQAYFENYKLSENTTEVNNLRSNFMFSIGIASQVPNFIMSGVNAFVQCGGQASPRRIAISIVVMTMIFIGTVVLAMLDSSSWSVEFFYITMIMAAVLNMATGVYQNSTFGLAAILPMKYTNAIVLGNNLSGVFIAVINLVCLALAPDPRTQAIYYFVTAIVILLVAFDAYFLLPVTNFYKYYKDMVARKQKHHHATSRTCSQTCEMYLMVFKKIWVQAVSVWFVFFVTLAIFPGVWANIKRIDFPLEDQYWAPIFCFLSFNLFAFLGNLTSEFVRVPGHKWVWIPVAIRGLLVPFFLMCNFKPEERIFDVIIENDYIYIVGGVVLGFTSGYFSSLCMMYGPKLVDQQYAGTAGMIMAFFLVLGIGTGVNFSLILGLITTRPVA</sequence>
<feature type="transmembrane region" description="Helical" evidence="8">
    <location>
        <begin position="247"/>
        <end position="268"/>
    </location>
</feature>
<feature type="transmembrane region" description="Helical" evidence="8">
    <location>
        <begin position="119"/>
        <end position="140"/>
    </location>
</feature>
<accession>A0A6J8B0K0</accession>
<dbReference type="AlphaFoldDB" id="A0A6J8B0K0"/>
<comment type="subcellular location">
    <subcellularLocation>
        <location evidence="1">Membrane</location>
        <topology evidence="1">Multi-pass membrane protein</topology>
    </subcellularLocation>
</comment>
<evidence type="ECO:0000256" key="3">
    <source>
        <dbReference type="ARBA" id="ARBA00022448"/>
    </source>
</evidence>
<feature type="transmembrane region" description="Helical" evidence="8">
    <location>
        <begin position="178"/>
        <end position="199"/>
    </location>
</feature>
<evidence type="ECO:0000256" key="7">
    <source>
        <dbReference type="SAM" id="MobiDB-lite"/>
    </source>
</evidence>
<protein>
    <submittedName>
        <fullName evidence="9">SLC29A1_2_3</fullName>
    </submittedName>
</protein>
<dbReference type="Proteomes" id="UP000507470">
    <property type="component" value="Unassembled WGS sequence"/>
</dbReference>
<evidence type="ECO:0000313" key="9">
    <source>
        <dbReference type="EMBL" id="CAC5376762.1"/>
    </source>
</evidence>
<dbReference type="InterPro" id="IPR002259">
    <property type="entry name" value="Eqnu_transpt"/>
</dbReference>
<evidence type="ECO:0000256" key="8">
    <source>
        <dbReference type="SAM" id="Phobius"/>
    </source>
</evidence>
<feature type="transmembrane region" description="Helical" evidence="8">
    <location>
        <begin position="220"/>
        <end position="241"/>
    </location>
</feature>
<evidence type="ECO:0000313" key="10">
    <source>
        <dbReference type="Proteomes" id="UP000507470"/>
    </source>
</evidence>
<comment type="similarity">
    <text evidence="2">Belongs to the SLC29A/ENT transporter (TC 2.A.57) family.</text>
</comment>
<dbReference type="InterPro" id="IPR036259">
    <property type="entry name" value="MFS_trans_sf"/>
</dbReference>
<evidence type="ECO:0000256" key="4">
    <source>
        <dbReference type="ARBA" id="ARBA00022692"/>
    </source>
</evidence>
<feature type="transmembrane region" description="Helical" evidence="8">
    <location>
        <begin position="376"/>
        <end position="392"/>
    </location>
</feature>
<feature type="transmembrane region" description="Helical" evidence="8">
    <location>
        <begin position="152"/>
        <end position="172"/>
    </location>
</feature>
<keyword evidence="5 8" id="KW-1133">Transmembrane helix</keyword>
<reference evidence="9 10" key="1">
    <citation type="submission" date="2020-06" db="EMBL/GenBank/DDBJ databases">
        <authorList>
            <person name="Li R."/>
            <person name="Bekaert M."/>
        </authorList>
    </citation>
    <scope>NUCLEOTIDE SEQUENCE [LARGE SCALE GENOMIC DNA]</scope>
    <source>
        <strain evidence="10">wild</strain>
    </source>
</reference>
<dbReference type="EMBL" id="CACVKT020002230">
    <property type="protein sequence ID" value="CAC5376762.1"/>
    <property type="molecule type" value="Genomic_DNA"/>
</dbReference>
<dbReference type="Pfam" id="PF01733">
    <property type="entry name" value="Nucleoside_tran"/>
    <property type="match status" value="1"/>
</dbReference>
<keyword evidence="6 8" id="KW-0472">Membrane</keyword>
<feature type="transmembrane region" description="Helical" evidence="8">
    <location>
        <begin position="412"/>
        <end position="435"/>
    </location>
</feature>
<dbReference type="GO" id="GO:0005886">
    <property type="term" value="C:plasma membrane"/>
    <property type="evidence" value="ECO:0007669"/>
    <property type="project" value="TreeGrafter"/>
</dbReference>
<keyword evidence="3" id="KW-0813">Transport</keyword>
<keyword evidence="4 8" id="KW-0812">Transmembrane</keyword>
<dbReference type="GO" id="GO:0005337">
    <property type="term" value="F:nucleoside transmembrane transporter activity"/>
    <property type="evidence" value="ECO:0007669"/>
    <property type="project" value="InterPro"/>
</dbReference>
<evidence type="ECO:0000256" key="1">
    <source>
        <dbReference type="ARBA" id="ARBA00004141"/>
    </source>
</evidence>
<dbReference type="PIRSF" id="PIRSF016379">
    <property type="entry name" value="ENT"/>
    <property type="match status" value="1"/>
</dbReference>
<evidence type="ECO:0000256" key="5">
    <source>
        <dbReference type="ARBA" id="ARBA00022989"/>
    </source>
</evidence>
<dbReference type="OrthoDB" id="1856718at2759"/>
<name>A0A6J8B0K0_MYTCO</name>
<keyword evidence="10" id="KW-1185">Reference proteome</keyword>
<evidence type="ECO:0000256" key="2">
    <source>
        <dbReference type="ARBA" id="ARBA00007965"/>
    </source>
</evidence>
<proteinExistence type="inferred from homology"/>
<feature type="transmembrane region" description="Helical" evidence="8">
    <location>
        <begin position="447"/>
        <end position="472"/>
    </location>
</feature>
<feature type="region of interest" description="Disordered" evidence="7">
    <location>
        <begin position="1"/>
        <end position="65"/>
    </location>
</feature>
<dbReference type="PANTHER" id="PTHR10332">
    <property type="entry name" value="EQUILIBRATIVE NUCLEOSIDE TRANSPORTER"/>
    <property type="match status" value="1"/>
</dbReference>
<gene>
    <name evidence="9" type="ORF">MCOR_13299</name>
</gene>
<feature type="transmembrane region" description="Helical" evidence="8">
    <location>
        <begin position="74"/>
        <end position="99"/>
    </location>
</feature>
<feature type="transmembrane region" description="Helical" evidence="8">
    <location>
        <begin position="345"/>
        <end position="364"/>
    </location>
</feature>
<dbReference type="PRINTS" id="PR01130">
    <property type="entry name" value="DERENTRNSPRT"/>
</dbReference>
<organism evidence="9 10">
    <name type="scientific">Mytilus coruscus</name>
    <name type="common">Sea mussel</name>
    <dbReference type="NCBI Taxonomy" id="42192"/>
    <lineage>
        <taxon>Eukaryota</taxon>
        <taxon>Metazoa</taxon>
        <taxon>Spiralia</taxon>
        <taxon>Lophotrochozoa</taxon>
        <taxon>Mollusca</taxon>
        <taxon>Bivalvia</taxon>
        <taxon>Autobranchia</taxon>
        <taxon>Pteriomorphia</taxon>
        <taxon>Mytilida</taxon>
        <taxon>Mytiloidea</taxon>
        <taxon>Mytilidae</taxon>
        <taxon>Mytilinae</taxon>
        <taxon>Mytilus</taxon>
    </lineage>
</organism>